<dbReference type="AlphaFoldDB" id="A0A437UPE2"/>
<dbReference type="Proteomes" id="UP000288388">
    <property type="component" value="Unassembled WGS sequence"/>
</dbReference>
<evidence type="ECO:0000313" key="2">
    <source>
        <dbReference type="Proteomes" id="UP000288388"/>
    </source>
</evidence>
<dbReference type="RefSeq" id="WP_127979205.1">
    <property type="nucleotide sequence ID" value="NZ_JAYEYR010000005.1"/>
</dbReference>
<protein>
    <submittedName>
        <fullName evidence="1">Uncharacterized protein</fullName>
    </submittedName>
</protein>
<gene>
    <name evidence="1" type="ORF">EK398_11970</name>
</gene>
<dbReference type="EMBL" id="RYZS01000001">
    <property type="protein sequence ID" value="RVU95493.1"/>
    <property type="molecule type" value="Genomic_DNA"/>
</dbReference>
<proteinExistence type="predicted"/>
<name>A0A437UPE2_ENTAV</name>
<accession>A0A437UPE2</accession>
<sequence length="128" mass="15254">MKKEQNRKYLNELGTSGNCMDVAKCGRGDFWKKQRCTFGFDERETWCLGATMVELLYERLRMYKEICIIDLSYHTFTINSVSKTQGEWIDILLEKCKERILSTSFMVPADLEKEIWTIWSEISPTMWW</sequence>
<organism evidence="1 2">
    <name type="scientific">Enterococcus avium</name>
    <name type="common">Streptococcus avium</name>
    <dbReference type="NCBI Taxonomy" id="33945"/>
    <lineage>
        <taxon>Bacteria</taxon>
        <taxon>Bacillati</taxon>
        <taxon>Bacillota</taxon>
        <taxon>Bacilli</taxon>
        <taxon>Lactobacillales</taxon>
        <taxon>Enterococcaceae</taxon>
        <taxon>Enterococcus</taxon>
    </lineage>
</organism>
<evidence type="ECO:0000313" key="1">
    <source>
        <dbReference type="EMBL" id="RVU95493.1"/>
    </source>
</evidence>
<reference evidence="1 2" key="1">
    <citation type="submission" date="2018-12" db="EMBL/GenBank/DDBJ databases">
        <title>A novel vanA-carrying plasmid in a clinical isolate of Enterococcus avium.</title>
        <authorList>
            <person name="Bernasconi O.J."/>
            <person name="Luzzaro F."/>
            <person name="Endimiani A."/>
        </authorList>
    </citation>
    <scope>NUCLEOTIDE SEQUENCE [LARGE SCALE GENOMIC DNA]</scope>
    <source>
        <strain evidence="1 2">LC0559/18</strain>
    </source>
</reference>
<comment type="caution">
    <text evidence="1">The sequence shown here is derived from an EMBL/GenBank/DDBJ whole genome shotgun (WGS) entry which is preliminary data.</text>
</comment>